<dbReference type="Proteomes" id="UP000001058">
    <property type="component" value="Unassembled WGS sequence"/>
</dbReference>
<dbReference type="EMBL" id="GL378352">
    <property type="protein sequence ID" value="EFJ46183.1"/>
    <property type="molecule type" value="Genomic_DNA"/>
</dbReference>
<keyword evidence="3" id="KW-1185">Reference proteome</keyword>
<organism evidence="3">
    <name type="scientific">Volvox carteri f. nagariensis</name>
    <dbReference type="NCBI Taxonomy" id="3068"/>
    <lineage>
        <taxon>Eukaryota</taxon>
        <taxon>Viridiplantae</taxon>
        <taxon>Chlorophyta</taxon>
        <taxon>core chlorophytes</taxon>
        <taxon>Chlorophyceae</taxon>
        <taxon>CS clade</taxon>
        <taxon>Chlamydomonadales</taxon>
        <taxon>Volvocaceae</taxon>
        <taxon>Volvox</taxon>
    </lineage>
</organism>
<dbReference type="RefSeq" id="XP_002952630.1">
    <property type="nucleotide sequence ID" value="XM_002952584.1"/>
</dbReference>
<reference evidence="2 3" key="1">
    <citation type="journal article" date="2010" name="Science">
        <title>Genomic analysis of organismal complexity in the multicellular green alga Volvox carteri.</title>
        <authorList>
            <person name="Prochnik S.E."/>
            <person name="Umen J."/>
            <person name="Nedelcu A.M."/>
            <person name="Hallmann A."/>
            <person name="Miller S.M."/>
            <person name="Nishii I."/>
            <person name="Ferris P."/>
            <person name="Kuo A."/>
            <person name="Mitros T."/>
            <person name="Fritz-Laylin L.K."/>
            <person name="Hellsten U."/>
            <person name="Chapman J."/>
            <person name="Simakov O."/>
            <person name="Rensing S.A."/>
            <person name="Terry A."/>
            <person name="Pangilinan J."/>
            <person name="Kapitonov V."/>
            <person name="Jurka J."/>
            <person name="Salamov A."/>
            <person name="Shapiro H."/>
            <person name="Schmutz J."/>
            <person name="Grimwood J."/>
            <person name="Lindquist E."/>
            <person name="Lucas S."/>
            <person name="Grigoriev I.V."/>
            <person name="Schmitt R."/>
            <person name="Kirk D."/>
            <person name="Rokhsar D.S."/>
        </authorList>
    </citation>
    <scope>NUCLEOTIDE SEQUENCE [LARGE SCALE GENOMIC DNA]</scope>
    <source>
        <strain evidence="3">f. Nagariensis / Eve</strain>
    </source>
</reference>
<protein>
    <submittedName>
        <fullName evidence="2">Uncharacterized protein</fullName>
    </submittedName>
</protein>
<dbReference type="InParanoid" id="D8U1V9"/>
<dbReference type="KEGG" id="vcn:VOLCADRAFT_93339"/>
<evidence type="ECO:0000256" key="1">
    <source>
        <dbReference type="SAM" id="MobiDB-lite"/>
    </source>
</evidence>
<evidence type="ECO:0000313" key="2">
    <source>
        <dbReference type="EMBL" id="EFJ46183.1"/>
    </source>
</evidence>
<dbReference type="AlphaFoldDB" id="D8U1V9"/>
<feature type="region of interest" description="Disordered" evidence="1">
    <location>
        <begin position="24"/>
        <end position="54"/>
    </location>
</feature>
<gene>
    <name evidence="2" type="ORF">VOLCADRAFT_93339</name>
</gene>
<sequence>MSYAGLRTKFAVRDYFRMYRTRRKQEITRQVPPSKQSRLTERGGGSCEDRSGGLQKYDTLHGVRRNAAAVPVPLHEHDARNPMGLLRYLPTVGANLQPGVPVRSQCVHAAVVLAAAPAVEARDSQLRRGPLAPLGNAQCINTSGCEIANPVPSHAVQQAVEMRRSGECVTQPAVGRHTRHPGVAEALTRKETRVRERVAPDDGYRKRPRKATVDVNHASVEGKAQVLAGVENNQILLQANKGKMSPVLDSRAPLKQAPASSSRGRRMAGEHTNWHVGSTAEMGTFVPVEDQSSGDSRHATGAADECADGEPVGGVGQQEASLRQDYESVLHPDQELEDPGTGPMWVPFNALAQQGYSNAAALRTGNTLSGLVGPLAATHYLPEKQRLPFPFMQLPALQQPAYLPSALLGGSAGLPALAMPLATAFLPWGLASAPGEFVNAFVGNLGQDAFRSTGAYRRYLTAAAAHAAGGAYL</sequence>
<name>D8U1V9_VOLCA</name>
<accession>D8U1V9</accession>
<evidence type="ECO:0000313" key="3">
    <source>
        <dbReference type="Proteomes" id="UP000001058"/>
    </source>
</evidence>
<feature type="region of interest" description="Disordered" evidence="1">
    <location>
        <begin position="290"/>
        <end position="321"/>
    </location>
</feature>
<proteinExistence type="predicted"/>
<dbReference type="GeneID" id="9627278"/>